<dbReference type="PANTHER" id="PTHR11439:SF461">
    <property type="entry name" value="OS10G0432200 PROTEIN"/>
    <property type="match status" value="1"/>
</dbReference>
<dbReference type="Pfam" id="PF07727">
    <property type="entry name" value="RVT_2"/>
    <property type="match status" value="1"/>
</dbReference>
<dbReference type="CDD" id="cd09272">
    <property type="entry name" value="RNase_HI_RT_Ty1"/>
    <property type="match status" value="1"/>
</dbReference>
<dbReference type="EMBL" id="OIVN01001193">
    <property type="protein sequence ID" value="SPC90993.1"/>
    <property type="molecule type" value="Genomic_DNA"/>
</dbReference>
<proteinExistence type="predicted"/>
<dbReference type="AlphaFoldDB" id="A0A2N9FUY7"/>
<dbReference type="InterPro" id="IPR013103">
    <property type="entry name" value="RVT_2"/>
</dbReference>
<organism evidence="3">
    <name type="scientific">Fagus sylvatica</name>
    <name type="common">Beechnut</name>
    <dbReference type="NCBI Taxonomy" id="28930"/>
    <lineage>
        <taxon>Eukaryota</taxon>
        <taxon>Viridiplantae</taxon>
        <taxon>Streptophyta</taxon>
        <taxon>Embryophyta</taxon>
        <taxon>Tracheophyta</taxon>
        <taxon>Spermatophyta</taxon>
        <taxon>Magnoliopsida</taxon>
        <taxon>eudicotyledons</taxon>
        <taxon>Gunneridae</taxon>
        <taxon>Pentapetalae</taxon>
        <taxon>rosids</taxon>
        <taxon>fabids</taxon>
        <taxon>Fagales</taxon>
        <taxon>Fagaceae</taxon>
        <taxon>Fagus</taxon>
    </lineage>
</organism>
<dbReference type="SUPFAM" id="SSF56672">
    <property type="entry name" value="DNA/RNA polymerases"/>
    <property type="match status" value="1"/>
</dbReference>
<accession>A0A2N9FUY7</accession>
<dbReference type="InterPro" id="IPR043502">
    <property type="entry name" value="DNA/RNA_pol_sf"/>
</dbReference>
<evidence type="ECO:0000259" key="2">
    <source>
        <dbReference type="Pfam" id="PF07727"/>
    </source>
</evidence>
<feature type="domain" description="Reverse transcriptase Ty1/copia-type" evidence="2">
    <location>
        <begin position="311"/>
        <end position="553"/>
    </location>
</feature>
<evidence type="ECO:0000256" key="1">
    <source>
        <dbReference type="SAM" id="MobiDB-lite"/>
    </source>
</evidence>
<dbReference type="PANTHER" id="PTHR11439">
    <property type="entry name" value="GAG-POL-RELATED RETROTRANSPOSON"/>
    <property type="match status" value="1"/>
</dbReference>
<name>A0A2N9FUY7_FAGSY</name>
<feature type="region of interest" description="Disordered" evidence="1">
    <location>
        <begin position="209"/>
        <end position="258"/>
    </location>
</feature>
<gene>
    <name evidence="3" type="ORF">FSB_LOCUS18875</name>
</gene>
<reference evidence="3" key="1">
    <citation type="submission" date="2018-02" db="EMBL/GenBank/DDBJ databases">
        <authorList>
            <person name="Cohen D.B."/>
            <person name="Kent A.D."/>
        </authorList>
    </citation>
    <scope>NUCLEOTIDE SEQUENCE</scope>
</reference>
<protein>
    <recommendedName>
        <fullName evidence="2">Reverse transcriptase Ty1/copia-type domain-containing protein</fullName>
    </recommendedName>
</protein>
<sequence length="719" mass="79666">MTDNPHLTSAHTPPVLPTITTADGSAMTVSHVGSISTPNLSISERFSDGAESLRSARKVGRLFELNFPSLSVFIKSQKAPVIAAFASIEVVALSSSESIASATFDLIDSDVWGPSPVPTCTPSTDASHLSFKTQHHMNGFLAQLQTTVYSRFLVVSVLFFFNHMSALNFNPAPSYVVFLAMALKKRGNFDSKADPLPNLFPEIPSPSAESVNPIFDESPPADPSSDESPTADPTFDESPLFAPAANPVNTTALEPRRSHRVSTLPSHLRDFHCFSAFATLHEPHTFREASFDPLWQQAMKEELDALLKTGTCDLVDLPAGKSAIGCKWVYKIKTRSDGTVDRYKARLVAKGFTQEYGIDYEETFAPVARLSSVRTLIAVSASQHWPLFQMDVKNAFLNGELTEEVYMQLPPGFSQPPDFSPKVCRLRRALYGLKQALRAWFAKFSSTISQHGFSASLYDSALFFRHSDHGITLLLLYVDDMIITGDDVQGIQDLKRFLGQHFEMKDLGPLSYFLGLEVSSSSDGCYLTQAKYTSDLISRAGITDSKIVDTPIEYNNRLNTHDGEPLPDATLYRQLVGSLVYLTITRPDISYAVHIAYFDADWAGDPTDRRSTIGYCFLLGDSLISWRSKKQSVVARSSTEAEYRALADTTAELLWLRWLLQDLGIDCSTAVLIQCDNQSAIQIAHNDVFHERTKHIEIDCHFVRHHLLQGTLQLHSVSS</sequence>
<evidence type="ECO:0000313" key="3">
    <source>
        <dbReference type="EMBL" id="SPC90993.1"/>
    </source>
</evidence>